<dbReference type="AlphaFoldDB" id="B3CD48"/>
<name>B3CD48_9BACE</name>
<evidence type="ECO:0000313" key="1">
    <source>
        <dbReference type="EMBL" id="EDV03109.1"/>
    </source>
</evidence>
<reference evidence="1 2" key="1">
    <citation type="submission" date="2008-04" db="EMBL/GenBank/DDBJ databases">
        <title>Draft genome sequence of Bacteroides intestinalis (DSM 17393).</title>
        <authorList>
            <person name="Sudarsanam P."/>
            <person name="Ley R."/>
            <person name="Guruge J."/>
            <person name="Turnbaugh P.J."/>
            <person name="Mahowald M."/>
            <person name="Liep D."/>
            <person name="Gordon J."/>
        </authorList>
    </citation>
    <scope>NUCLEOTIDE SEQUENCE [LARGE SCALE GENOMIC DNA]</scope>
    <source>
        <strain evidence="1 2">DSM 17393</strain>
    </source>
</reference>
<sequence length="137" mass="16027">MITVRVGLLRMIYPAIWKHMRPTEVIQDGIRITQEKPDNIVIEMNGSFITLTEENTELLRVMLYEAYRSKRWKRSRAEKSAKNKALWALAKAQGKKKPDVQTEKAYKRMKEQAAEEISNIEIIIPDFQEMGISDFLK</sequence>
<dbReference type="Proteomes" id="UP000004596">
    <property type="component" value="Unassembled WGS sequence"/>
</dbReference>
<evidence type="ECO:0000313" key="2">
    <source>
        <dbReference type="Proteomes" id="UP000004596"/>
    </source>
</evidence>
<accession>B3CD48</accession>
<dbReference type="GeneID" id="26159594"/>
<organism evidence="1 2">
    <name type="scientific">Bacteroides intestinalis DSM 17393</name>
    <dbReference type="NCBI Taxonomy" id="471870"/>
    <lineage>
        <taxon>Bacteria</taxon>
        <taxon>Pseudomonadati</taxon>
        <taxon>Bacteroidota</taxon>
        <taxon>Bacteroidia</taxon>
        <taxon>Bacteroidales</taxon>
        <taxon>Bacteroidaceae</taxon>
        <taxon>Bacteroides</taxon>
    </lineage>
</organism>
<dbReference type="RefSeq" id="WP_007662804.1">
    <property type="nucleotide sequence ID" value="NZ_ABJL02000008.1"/>
</dbReference>
<proteinExistence type="predicted"/>
<dbReference type="STRING" id="471870.BACINT_02222"/>
<protein>
    <submittedName>
        <fullName evidence="1">Uncharacterized protein</fullName>
    </submittedName>
</protein>
<reference evidence="1 2" key="2">
    <citation type="submission" date="2008-04" db="EMBL/GenBank/DDBJ databases">
        <authorList>
            <person name="Fulton L."/>
            <person name="Clifton S."/>
            <person name="Fulton B."/>
            <person name="Xu J."/>
            <person name="Minx P."/>
            <person name="Pepin K.H."/>
            <person name="Johnson M."/>
            <person name="Thiruvilangam P."/>
            <person name="Bhonagiri V."/>
            <person name="Nash W.E."/>
            <person name="Mardis E.R."/>
            <person name="Wilson R.K."/>
        </authorList>
    </citation>
    <scope>NUCLEOTIDE SEQUENCE [LARGE SCALE GENOMIC DNA]</scope>
    <source>
        <strain evidence="1 2">DSM 17393</strain>
    </source>
</reference>
<gene>
    <name evidence="1" type="ORF">BACINT_02222</name>
</gene>
<dbReference type="EMBL" id="ABJL02000008">
    <property type="protein sequence ID" value="EDV03109.1"/>
    <property type="molecule type" value="Genomic_DNA"/>
</dbReference>
<comment type="caution">
    <text evidence="1">The sequence shown here is derived from an EMBL/GenBank/DDBJ whole genome shotgun (WGS) entry which is preliminary data.</text>
</comment>